<dbReference type="InterPro" id="IPR012611">
    <property type="entry name" value="SASP_SspK"/>
</dbReference>
<dbReference type="GO" id="GO:0030436">
    <property type="term" value="P:asexual sporulation"/>
    <property type="evidence" value="ECO:0007669"/>
    <property type="project" value="InterPro"/>
</dbReference>
<dbReference type="RefSeq" id="WP_272447259.1">
    <property type="nucleotide sequence ID" value="NZ_JAMQKC010000021.1"/>
</dbReference>
<comment type="caution">
    <text evidence="3">The sequence shown here is derived from an EMBL/GenBank/DDBJ whole genome shotgun (WGS) entry which is preliminary data.</text>
</comment>
<evidence type="ECO:0000313" key="3">
    <source>
        <dbReference type="EMBL" id="MDC3418197.1"/>
    </source>
</evidence>
<organism evidence="3 4">
    <name type="scientific">Aquibacillus salsiterrae</name>
    <dbReference type="NCBI Taxonomy" id="2950439"/>
    <lineage>
        <taxon>Bacteria</taxon>
        <taxon>Bacillati</taxon>
        <taxon>Bacillota</taxon>
        <taxon>Bacilli</taxon>
        <taxon>Bacillales</taxon>
        <taxon>Bacillaceae</taxon>
        <taxon>Aquibacillus</taxon>
    </lineage>
</organism>
<gene>
    <name evidence="3" type="ORF">NC799_15005</name>
</gene>
<dbReference type="GO" id="GO:0042601">
    <property type="term" value="C:endospore-forming forespore"/>
    <property type="evidence" value="ECO:0007669"/>
    <property type="project" value="InterPro"/>
</dbReference>
<proteinExistence type="predicted"/>
<feature type="region of interest" description="Disordered" evidence="2">
    <location>
        <begin position="30"/>
        <end position="52"/>
    </location>
</feature>
<dbReference type="AlphaFoldDB" id="A0A9X3WED3"/>
<protein>
    <submittedName>
        <fullName evidence="3">Small, acid-soluble spore protein K</fullName>
    </submittedName>
</protein>
<evidence type="ECO:0000313" key="4">
    <source>
        <dbReference type="Proteomes" id="UP001145069"/>
    </source>
</evidence>
<name>A0A9X3WED3_9BACI</name>
<feature type="compositionally biased region" description="Basic and acidic residues" evidence="2">
    <location>
        <begin position="37"/>
        <end position="52"/>
    </location>
</feature>
<dbReference type="EMBL" id="JAMQKC010000021">
    <property type="protein sequence ID" value="MDC3418197.1"/>
    <property type="molecule type" value="Genomic_DNA"/>
</dbReference>
<keyword evidence="4" id="KW-1185">Reference proteome</keyword>
<evidence type="ECO:0000256" key="1">
    <source>
        <dbReference type="ARBA" id="ARBA00022969"/>
    </source>
</evidence>
<feature type="region of interest" description="Disordered" evidence="2">
    <location>
        <begin position="1"/>
        <end position="20"/>
    </location>
</feature>
<dbReference type="GO" id="GO:0030435">
    <property type="term" value="P:sporulation resulting in formation of a cellular spore"/>
    <property type="evidence" value="ECO:0007669"/>
    <property type="project" value="UniProtKB-KW"/>
</dbReference>
<evidence type="ECO:0000256" key="2">
    <source>
        <dbReference type="SAM" id="MobiDB-lite"/>
    </source>
</evidence>
<dbReference type="Pfam" id="PF08176">
    <property type="entry name" value="SspK"/>
    <property type="match status" value="1"/>
</dbReference>
<sequence length="52" mass="6204">MVRNKDHGFTDQRIEDMPRARAEFSSLRANGTINTKPQERMKHSNDRFKDNR</sequence>
<dbReference type="Proteomes" id="UP001145069">
    <property type="component" value="Unassembled WGS sequence"/>
</dbReference>
<reference evidence="3" key="1">
    <citation type="submission" date="2022-06" db="EMBL/GenBank/DDBJ databases">
        <title>Aquibacillus sp. a new bacterium isolated from soil saline samples.</title>
        <authorList>
            <person name="Galisteo C."/>
            <person name="De La Haba R."/>
            <person name="Sanchez-Porro C."/>
            <person name="Ventosa A."/>
        </authorList>
    </citation>
    <scope>NUCLEOTIDE SEQUENCE</scope>
    <source>
        <strain evidence="3">3ASR75-54</strain>
    </source>
</reference>
<keyword evidence="1" id="KW-0749">Sporulation</keyword>
<accession>A0A9X3WED3</accession>